<feature type="compositionally biased region" description="Polar residues" evidence="1">
    <location>
        <begin position="282"/>
        <end position="292"/>
    </location>
</feature>
<feature type="region of interest" description="Disordered" evidence="1">
    <location>
        <begin position="359"/>
        <end position="417"/>
    </location>
</feature>
<evidence type="ECO:0000256" key="1">
    <source>
        <dbReference type="SAM" id="MobiDB-lite"/>
    </source>
</evidence>
<keyword evidence="3" id="KW-1185">Reference proteome</keyword>
<organism evidence="2 3">
    <name type="scientific">Cerrena zonata</name>
    <dbReference type="NCBI Taxonomy" id="2478898"/>
    <lineage>
        <taxon>Eukaryota</taxon>
        <taxon>Fungi</taxon>
        <taxon>Dikarya</taxon>
        <taxon>Basidiomycota</taxon>
        <taxon>Agaricomycotina</taxon>
        <taxon>Agaricomycetes</taxon>
        <taxon>Polyporales</taxon>
        <taxon>Cerrenaceae</taxon>
        <taxon>Cerrena</taxon>
    </lineage>
</organism>
<feature type="compositionally biased region" description="Basic and acidic residues" evidence="1">
    <location>
        <begin position="1"/>
        <end position="21"/>
    </location>
</feature>
<feature type="compositionally biased region" description="Polar residues" evidence="1">
    <location>
        <begin position="56"/>
        <end position="69"/>
    </location>
</feature>
<evidence type="ECO:0000313" key="3">
    <source>
        <dbReference type="Proteomes" id="UP001385951"/>
    </source>
</evidence>
<proteinExistence type="predicted"/>
<dbReference type="EMBL" id="JASBNA010000032">
    <property type="protein sequence ID" value="KAK7683087.1"/>
    <property type="molecule type" value="Genomic_DNA"/>
</dbReference>
<comment type="caution">
    <text evidence="2">The sequence shown here is derived from an EMBL/GenBank/DDBJ whole genome shotgun (WGS) entry which is preliminary data.</text>
</comment>
<protein>
    <submittedName>
        <fullName evidence="2">Uncharacterized protein</fullName>
    </submittedName>
</protein>
<sequence length="433" mass="47162">MPAGRSTERSLRNSETQRDIDAANTLISPPPEEMLRATRTRTPSRYSATPEPSRPNGPSTEALSRTPTASKRKRLVSSASSSQSTLAGTDHDQHEKSNPFASVENTPNPKSRKQVKRSVVFASSSSRNPSQAPTTPTKSSTRGSKSPSKSPSKRALTRSPGQANPLANYVEGTRVERRRRSATPVIIPYEPPTDEFTPPREVMYTPVAKPQPKHSKSASRRKSSSPKKKLVMQIKQELPDDVDLNAPIPPPSPSDDPLLLRGPPGSGGSRKRTKSKKRDGAVQTQESQSVDRSSPIEEFFPHDNHSVGNSPDVAPGDDFESGPAGPFDFSAGGDDDDWTSDSDKEFDHVGELTGKYKIVTVPTKADPPSSATRQRQSMWGRPISPFPKVRRKSPILEEDEDEEMPESPSVGAQETDSANNILNFYVSSNSFVG</sequence>
<feature type="region of interest" description="Disordered" evidence="1">
    <location>
        <begin position="1"/>
        <end position="345"/>
    </location>
</feature>
<feature type="compositionally biased region" description="Low complexity" evidence="1">
    <location>
        <begin position="133"/>
        <end position="150"/>
    </location>
</feature>
<name>A0AAW0FUU9_9APHY</name>
<feature type="compositionally biased region" description="Basic residues" evidence="1">
    <location>
        <begin position="211"/>
        <end position="230"/>
    </location>
</feature>
<accession>A0AAW0FUU9</accession>
<gene>
    <name evidence="2" type="ORF">QCA50_013760</name>
</gene>
<reference evidence="2 3" key="1">
    <citation type="submission" date="2022-09" db="EMBL/GenBank/DDBJ databases">
        <authorList>
            <person name="Palmer J.M."/>
        </authorList>
    </citation>
    <scope>NUCLEOTIDE SEQUENCE [LARGE SCALE GENOMIC DNA]</scope>
    <source>
        <strain evidence="2 3">DSM 7382</strain>
    </source>
</reference>
<feature type="compositionally biased region" description="Acidic residues" evidence="1">
    <location>
        <begin position="396"/>
        <end position="405"/>
    </location>
</feature>
<dbReference type="Proteomes" id="UP001385951">
    <property type="component" value="Unassembled WGS sequence"/>
</dbReference>
<feature type="compositionally biased region" description="Polar residues" evidence="1">
    <location>
        <begin position="121"/>
        <end position="132"/>
    </location>
</feature>
<feature type="compositionally biased region" description="Polar residues" evidence="1">
    <location>
        <begin position="99"/>
        <end position="109"/>
    </location>
</feature>
<evidence type="ECO:0000313" key="2">
    <source>
        <dbReference type="EMBL" id="KAK7683087.1"/>
    </source>
</evidence>
<dbReference type="AlphaFoldDB" id="A0AAW0FUU9"/>